<name>Q5WVB9_LEGPL</name>
<evidence type="ECO:0000313" key="3">
    <source>
        <dbReference type="Proteomes" id="UP000002517"/>
    </source>
</evidence>
<evidence type="ECO:0000256" key="1">
    <source>
        <dbReference type="SAM" id="SignalP"/>
    </source>
</evidence>
<dbReference type="KEGG" id="lpf:lpl1897"/>
<feature type="chain" id="PRO_5004263906" evidence="1">
    <location>
        <begin position="25"/>
        <end position="65"/>
    </location>
</feature>
<keyword evidence="1" id="KW-0732">Signal</keyword>
<feature type="signal peptide" evidence="1">
    <location>
        <begin position="1"/>
        <end position="24"/>
    </location>
</feature>
<dbReference type="LegioList" id="lpl1897"/>
<dbReference type="EMBL" id="CR628337">
    <property type="protein sequence ID" value="CAH16136.1"/>
    <property type="molecule type" value="Genomic_DNA"/>
</dbReference>
<dbReference type="AlphaFoldDB" id="Q5WVB9"/>
<reference evidence="2 3" key="1">
    <citation type="journal article" date="2004" name="Nat. Genet.">
        <title>Evidence in the Legionella pneumophila genome for exploitation of host cell functions and high genome plasticity.</title>
        <authorList>
            <person name="Cazalet C."/>
            <person name="Rusniok C."/>
            <person name="Bruggemann H."/>
            <person name="Zidane N."/>
            <person name="Magnier A."/>
            <person name="Ma L."/>
            <person name="Tichit M."/>
            <person name="Jarraud S."/>
            <person name="Bouchier C."/>
            <person name="Vandenesch F."/>
            <person name="Kunst F."/>
            <person name="Etienne J."/>
            <person name="Glaser P."/>
            <person name="Buchrieser C."/>
        </authorList>
    </citation>
    <scope>NUCLEOTIDE SEQUENCE [LARGE SCALE GENOMIC DNA]</scope>
    <source>
        <strain evidence="2 3">Lens</strain>
    </source>
</reference>
<sequence length="65" mass="7124">MEYKMNKNIVLGIALFGAAMTASASDNLCGQLNISIYNKYGHACHLENYNLKGGQVSLWTRASNN</sequence>
<dbReference type="HOGENOM" id="CLU_2844480_0_0_6"/>
<organism evidence="2 3">
    <name type="scientific">Legionella pneumophila (strain Lens)</name>
    <dbReference type="NCBI Taxonomy" id="297245"/>
    <lineage>
        <taxon>Bacteria</taxon>
        <taxon>Pseudomonadati</taxon>
        <taxon>Pseudomonadota</taxon>
        <taxon>Gammaproteobacteria</taxon>
        <taxon>Legionellales</taxon>
        <taxon>Legionellaceae</taxon>
        <taxon>Legionella</taxon>
    </lineage>
</organism>
<gene>
    <name evidence="2" type="ordered locus">lpl1897</name>
</gene>
<accession>Q5WVB9</accession>
<proteinExistence type="predicted"/>
<evidence type="ECO:0000313" key="2">
    <source>
        <dbReference type="EMBL" id="CAH16136.1"/>
    </source>
</evidence>
<dbReference type="Proteomes" id="UP000002517">
    <property type="component" value="Chromosome"/>
</dbReference>
<protein>
    <submittedName>
        <fullName evidence="2">Uncharacterized protein</fullName>
    </submittedName>
</protein>